<feature type="binding site" evidence="5">
    <location>
        <position position="73"/>
    </location>
    <ligand>
        <name>chlorophyll a</name>
        <dbReference type="ChEBI" id="CHEBI:58416"/>
        <label>1</label>
    </ligand>
</feature>
<evidence type="ECO:0000256" key="1">
    <source>
        <dbReference type="ARBA" id="ARBA00004229"/>
    </source>
</evidence>
<feature type="transmembrane region" description="Helical" evidence="6">
    <location>
        <begin position="78"/>
        <end position="96"/>
    </location>
</feature>
<evidence type="ECO:0000313" key="8">
    <source>
        <dbReference type="EMBL" id="CAD8599005.1"/>
    </source>
</evidence>
<accession>A0A7S0PVT2</accession>
<gene>
    <name evidence="8" type="ORF">CPEL01642_LOCUS2335</name>
</gene>
<keyword evidence="3" id="KW-0602">Photosynthesis</keyword>
<feature type="transmembrane region" description="Helical" evidence="6">
    <location>
        <begin position="116"/>
        <end position="135"/>
    </location>
</feature>
<dbReference type="GO" id="GO:0016168">
    <property type="term" value="F:chlorophyll binding"/>
    <property type="evidence" value="ECO:0007669"/>
    <property type="project" value="UniProtKB-KW"/>
</dbReference>
<reference evidence="8" key="1">
    <citation type="submission" date="2021-01" db="EMBL/GenBank/DDBJ databases">
        <authorList>
            <person name="Corre E."/>
            <person name="Pelletier E."/>
            <person name="Niang G."/>
            <person name="Scheremetjew M."/>
            <person name="Finn R."/>
            <person name="Kale V."/>
            <person name="Holt S."/>
            <person name="Cochrane G."/>
            <person name="Meng A."/>
            <person name="Brown T."/>
            <person name="Cohen L."/>
        </authorList>
    </citation>
    <scope>NUCLEOTIDE SEQUENCE</scope>
    <source>
        <strain evidence="8">PLY182g</strain>
    </source>
</reference>
<feature type="binding site" description="axial binding residue" evidence="5">
    <location>
        <position position="61"/>
    </location>
    <ligand>
        <name>chlorophyll b</name>
        <dbReference type="ChEBI" id="CHEBI:61721"/>
        <label>1</label>
    </ligand>
    <ligandPart>
        <name>Mg</name>
        <dbReference type="ChEBI" id="CHEBI:25107"/>
    </ligandPart>
</feature>
<dbReference type="EMBL" id="HBEY01004823">
    <property type="protein sequence ID" value="CAD8599005.1"/>
    <property type="molecule type" value="Transcribed_RNA"/>
</dbReference>
<dbReference type="PANTHER" id="PTHR21649">
    <property type="entry name" value="CHLOROPHYLL A/B BINDING PROTEIN"/>
    <property type="match status" value="1"/>
</dbReference>
<keyword evidence="6" id="KW-0472">Membrane</keyword>
<dbReference type="AlphaFoldDB" id="A0A7S0PVT2"/>
<feature type="binding site" evidence="5">
    <location>
        <position position="175"/>
    </location>
    <ligand>
        <name>chlorophyll a</name>
        <dbReference type="ChEBI" id="CHEBI:58416"/>
        <label>1</label>
    </ligand>
</feature>
<feature type="binding site" description="axial binding residue" evidence="5">
    <location>
        <position position="78"/>
    </location>
    <ligand>
        <name>chlorophyll b</name>
        <dbReference type="ChEBI" id="CHEBI:61721"/>
        <label>1</label>
    </ligand>
    <ligandPart>
        <name>Mg</name>
        <dbReference type="ChEBI" id="CHEBI:25107"/>
    </ligandPart>
</feature>
<evidence type="ECO:0000256" key="4">
    <source>
        <dbReference type="ARBA" id="ARBA00022640"/>
    </source>
</evidence>
<feature type="binding site" description="axial binding residue" evidence="5">
    <location>
        <position position="128"/>
    </location>
    <ligand>
        <name>chlorophyll b</name>
        <dbReference type="ChEBI" id="CHEBI:61721"/>
        <label>1</label>
    </ligand>
    <ligandPart>
        <name>Mg</name>
        <dbReference type="ChEBI" id="CHEBI:25107"/>
    </ligandPart>
</feature>
<evidence type="ECO:0000256" key="6">
    <source>
        <dbReference type="SAM" id="Phobius"/>
    </source>
</evidence>
<keyword evidence="6" id="KW-0812">Transmembrane</keyword>
<feature type="signal peptide" evidence="7">
    <location>
        <begin position="1"/>
        <end position="21"/>
    </location>
</feature>
<dbReference type="InterPro" id="IPR022796">
    <property type="entry name" value="Chloroa_b-bind"/>
</dbReference>
<dbReference type="Pfam" id="PF00504">
    <property type="entry name" value="Chloroa_b-bind"/>
    <property type="match status" value="1"/>
</dbReference>
<evidence type="ECO:0000256" key="5">
    <source>
        <dbReference type="PIRSR" id="PIRSR601344-1"/>
    </source>
</evidence>
<keyword evidence="7" id="KW-0732">Signal</keyword>
<keyword evidence="2" id="KW-0150">Chloroplast</keyword>
<dbReference type="InterPro" id="IPR001344">
    <property type="entry name" value="Chloro_AB-bd_pln"/>
</dbReference>
<dbReference type="Gene3D" id="1.10.3460.10">
    <property type="entry name" value="Chlorophyll a/b binding protein domain"/>
    <property type="match status" value="1"/>
</dbReference>
<keyword evidence="4" id="KW-0934">Plastid</keyword>
<comment type="subcellular location">
    <subcellularLocation>
        <location evidence="1">Plastid</location>
        <location evidence="1">Chloroplast</location>
    </subcellularLocation>
</comment>
<dbReference type="GO" id="GO:0016020">
    <property type="term" value="C:membrane"/>
    <property type="evidence" value="ECO:0007669"/>
    <property type="project" value="InterPro"/>
</dbReference>
<dbReference type="GO" id="GO:0009765">
    <property type="term" value="P:photosynthesis, light harvesting"/>
    <property type="evidence" value="ECO:0007669"/>
    <property type="project" value="InterPro"/>
</dbReference>
<feature type="binding site" evidence="5">
    <location>
        <position position="76"/>
    </location>
    <ligand>
        <name>chlorophyll a</name>
        <dbReference type="ChEBI" id="CHEBI:58416"/>
        <label>1</label>
    </ligand>
</feature>
<keyword evidence="5" id="KW-0157">Chromophore</keyword>
<name>A0A7S0PVT2_9EUKA</name>
<evidence type="ECO:0000256" key="3">
    <source>
        <dbReference type="ARBA" id="ARBA00022531"/>
    </source>
</evidence>
<proteinExistence type="predicted"/>
<feature type="transmembrane region" description="Helical" evidence="6">
    <location>
        <begin position="172"/>
        <end position="190"/>
    </location>
</feature>
<protein>
    <submittedName>
        <fullName evidence="8">Uncharacterized protein</fullName>
    </submittedName>
</protein>
<feature type="binding site" evidence="5">
    <location>
        <position position="187"/>
    </location>
    <ligand>
        <name>chlorophyll a</name>
        <dbReference type="ChEBI" id="CHEBI:58416"/>
        <label>1</label>
    </ligand>
</feature>
<organism evidence="8">
    <name type="scientific">Coccolithus braarudii</name>
    <dbReference type="NCBI Taxonomy" id="221442"/>
    <lineage>
        <taxon>Eukaryota</taxon>
        <taxon>Haptista</taxon>
        <taxon>Haptophyta</taxon>
        <taxon>Prymnesiophyceae</taxon>
        <taxon>Coccolithales</taxon>
        <taxon>Coccolithaceae</taxon>
        <taxon>Coccolithus</taxon>
    </lineage>
</organism>
<keyword evidence="6" id="KW-1133">Transmembrane helix</keyword>
<feature type="chain" id="PRO_5030840108" evidence="7">
    <location>
        <begin position="22"/>
        <end position="198"/>
    </location>
</feature>
<evidence type="ECO:0000256" key="7">
    <source>
        <dbReference type="SAM" id="SignalP"/>
    </source>
</evidence>
<dbReference type="SUPFAM" id="SSF103511">
    <property type="entry name" value="Chlorophyll a-b binding protein"/>
    <property type="match status" value="1"/>
</dbReference>
<feature type="binding site" evidence="5">
    <location>
        <position position="170"/>
    </location>
    <ligand>
        <name>chlorophyll a</name>
        <dbReference type="ChEBI" id="CHEBI:58416"/>
        <label>1</label>
    </ligand>
</feature>
<sequence length="198" mass="21486">MALSFALSAVAFVAPLTPATTQLRADSPMMLKSQALPFIDAPPKLDGTMAGDVGFDPLSLSEAYNIKYLREAELKHGRICMLALVGFASVDLGLLAPGAPKVSSLLAHDVTVKSGHMLLLLFTVAIFESLSYNAIAEMMSGETDREPGDYCLDPYNWAAGNKRKRMQESEIVHCRLAMMAFSGMVTQSALKEIAFPYY</sequence>
<dbReference type="GO" id="GO:0009507">
    <property type="term" value="C:chloroplast"/>
    <property type="evidence" value="ECO:0007669"/>
    <property type="project" value="UniProtKB-SubCell"/>
</dbReference>
<keyword evidence="5" id="KW-0148">Chlorophyll</keyword>
<evidence type="ECO:0000256" key="2">
    <source>
        <dbReference type="ARBA" id="ARBA00022528"/>
    </source>
</evidence>